<accession>A0AAQ1ZHQ8</accession>
<gene>
    <name evidence="1" type="ORF">NCTC13063_00363</name>
</gene>
<sequence>MMNRYITALLVVLAATGVEAQTYRSALKLALGDLSSEQIIGQPEAKALEEDLLTIIKALKQADLNGPHELKHITGTAFFRATEEALQPAVTKTCPAEGEAPLLIADCKAFVFIRGPDDTRAVWALFERNA</sequence>
<evidence type="ECO:0000313" key="1">
    <source>
        <dbReference type="EMBL" id="SUB79108.1"/>
    </source>
</evidence>
<reference evidence="1 2" key="1">
    <citation type="submission" date="2018-06" db="EMBL/GenBank/DDBJ databases">
        <authorList>
            <consortium name="Pathogen Informatics"/>
            <person name="Doyle S."/>
        </authorList>
    </citation>
    <scope>NUCLEOTIDE SEQUENCE [LARGE SCALE GENOMIC DNA]</scope>
    <source>
        <strain evidence="1 2">NCTC13063</strain>
    </source>
</reference>
<dbReference type="AlphaFoldDB" id="A0AAQ1ZHQ8"/>
<organism evidence="1 2">
    <name type="scientific">Segatella buccae</name>
    <dbReference type="NCBI Taxonomy" id="28126"/>
    <lineage>
        <taxon>Bacteria</taxon>
        <taxon>Pseudomonadati</taxon>
        <taxon>Bacteroidota</taxon>
        <taxon>Bacteroidia</taxon>
        <taxon>Bacteroidales</taxon>
        <taxon>Prevotellaceae</taxon>
        <taxon>Segatella</taxon>
    </lineage>
</organism>
<evidence type="ECO:0000313" key="2">
    <source>
        <dbReference type="Proteomes" id="UP000255283"/>
    </source>
</evidence>
<dbReference type="RefSeq" id="WP_115153084.1">
    <property type="nucleotide sequence ID" value="NZ_UGTJ01000001.1"/>
</dbReference>
<dbReference type="EMBL" id="UGTJ01000001">
    <property type="protein sequence ID" value="SUB79108.1"/>
    <property type="molecule type" value="Genomic_DNA"/>
</dbReference>
<proteinExistence type="predicted"/>
<dbReference type="Proteomes" id="UP000255283">
    <property type="component" value="Unassembled WGS sequence"/>
</dbReference>
<protein>
    <submittedName>
        <fullName evidence="1">Uncharacterized protein</fullName>
    </submittedName>
</protein>
<comment type="caution">
    <text evidence="1">The sequence shown here is derived from an EMBL/GenBank/DDBJ whole genome shotgun (WGS) entry which is preliminary data.</text>
</comment>
<name>A0AAQ1ZHQ8_9BACT</name>